<feature type="transmembrane region" description="Helical" evidence="1">
    <location>
        <begin position="429"/>
        <end position="448"/>
    </location>
</feature>
<dbReference type="Gene3D" id="1.20.1250.20">
    <property type="entry name" value="MFS general substrate transporter like domains"/>
    <property type="match status" value="1"/>
</dbReference>
<evidence type="ECO:0000313" key="3">
    <source>
        <dbReference type="Proteomes" id="UP001431209"/>
    </source>
</evidence>
<keyword evidence="1" id="KW-1133">Transmembrane helix</keyword>
<sequence>MMKLPRRPSSPTSLYIDLGQETQTYSCKDAVEHAGFGNFQMLILSITFTTSFCFGARLSTTDFSNKNQILLFLLGITLGTILWKYCENRTTRKSLFYYSLVSALLLQFLPETIIPSSVFINAAVTCTLYTLLSLVKEFSPSNKHKTYITALSSTWLLSFIIHTYLHEWLSQHPSLQISLLIYRFTTTGSKVLTMIRLTPLIVVLMCSPLIPESLSQLLLSEKFNEAEELLRDMISLNDKPTLQGNLSELLESKIQGADVPCISLTSDVNETVIVQEATKVLRAKPSSCIIKPKNISYKMLFTTLEAAIMNLTTFVFLSVTNTSGVFGVMKVLLFCAGDVISPLLVTPSKVSSMMKLTCHTSSALCFMCLYLSGTTESWFFVPLMLLSRIFVSASLSYDTKYKTSDELVFGLSFSLLLSYLITFDQFSIILLGGLSMLTGFGVFINTVLPSPELRNLKKEVGFSEKKCMDGSENHKYLHYITHLYKRKGSTEVVELEGRAQDQNFLTVP</sequence>
<protein>
    <submittedName>
        <fullName evidence="2">Uncharacterized protein</fullName>
    </submittedName>
</protein>
<feature type="transmembrane region" description="Helical" evidence="1">
    <location>
        <begin position="69"/>
        <end position="86"/>
    </location>
</feature>
<feature type="transmembrane region" description="Helical" evidence="1">
    <location>
        <begin position="407"/>
        <end position="423"/>
    </location>
</feature>
<comment type="caution">
    <text evidence="2">The sequence shown here is derived from an EMBL/GenBank/DDBJ whole genome shotgun (WGS) entry which is preliminary data.</text>
</comment>
<feature type="transmembrane region" description="Helical" evidence="1">
    <location>
        <begin position="38"/>
        <end position="57"/>
    </location>
</feature>
<gene>
    <name evidence="2" type="ORF">AKO1_011418</name>
</gene>
<feature type="transmembrane region" description="Helical" evidence="1">
    <location>
        <begin position="116"/>
        <end position="135"/>
    </location>
</feature>
<proteinExistence type="predicted"/>
<dbReference type="SUPFAM" id="SSF103473">
    <property type="entry name" value="MFS general substrate transporter"/>
    <property type="match status" value="1"/>
</dbReference>
<keyword evidence="3" id="KW-1185">Reference proteome</keyword>
<organism evidence="2 3">
    <name type="scientific">Acrasis kona</name>
    <dbReference type="NCBI Taxonomy" id="1008807"/>
    <lineage>
        <taxon>Eukaryota</taxon>
        <taxon>Discoba</taxon>
        <taxon>Heterolobosea</taxon>
        <taxon>Tetramitia</taxon>
        <taxon>Eutetramitia</taxon>
        <taxon>Acrasidae</taxon>
        <taxon>Acrasis</taxon>
    </lineage>
</organism>
<keyword evidence="1" id="KW-0472">Membrane</keyword>
<dbReference type="AlphaFoldDB" id="A0AAW2ZLY6"/>
<accession>A0AAW2ZLY6</accession>
<dbReference type="EMBL" id="JAOPGA020001590">
    <property type="protein sequence ID" value="KAL0489704.1"/>
    <property type="molecule type" value="Genomic_DNA"/>
</dbReference>
<evidence type="ECO:0000313" key="2">
    <source>
        <dbReference type="EMBL" id="KAL0489704.1"/>
    </source>
</evidence>
<keyword evidence="1" id="KW-0812">Transmembrane</keyword>
<feature type="transmembrane region" description="Helical" evidence="1">
    <location>
        <begin position="299"/>
        <end position="319"/>
    </location>
</feature>
<reference evidence="2 3" key="1">
    <citation type="submission" date="2024-03" db="EMBL/GenBank/DDBJ databases">
        <title>The Acrasis kona genome and developmental transcriptomes reveal deep origins of eukaryotic multicellular pathways.</title>
        <authorList>
            <person name="Sheikh S."/>
            <person name="Fu C.-J."/>
            <person name="Brown M.W."/>
            <person name="Baldauf S.L."/>
        </authorList>
    </citation>
    <scope>NUCLEOTIDE SEQUENCE [LARGE SCALE GENOMIC DNA]</scope>
    <source>
        <strain evidence="2 3">ATCC MYA-3509</strain>
    </source>
</reference>
<dbReference type="InterPro" id="IPR036259">
    <property type="entry name" value="MFS_trans_sf"/>
</dbReference>
<name>A0AAW2ZLY6_9EUKA</name>
<feature type="transmembrane region" description="Helical" evidence="1">
    <location>
        <begin position="95"/>
        <end position="110"/>
    </location>
</feature>
<evidence type="ECO:0000256" key="1">
    <source>
        <dbReference type="SAM" id="Phobius"/>
    </source>
</evidence>
<dbReference type="Proteomes" id="UP001431209">
    <property type="component" value="Unassembled WGS sequence"/>
</dbReference>